<reference evidence="1 2" key="1">
    <citation type="journal article" date="2020" name="ISME J.">
        <title>Uncovering the hidden diversity of litter-decomposition mechanisms in mushroom-forming fungi.</title>
        <authorList>
            <person name="Floudas D."/>
            <person name="Bentzer J."/>
            <person name="Ahren D."/>
            <person name="Johansson T."/>
            <person name="Persson P."/>
            <person name="Tunlid A."/>
        </authorList>
    </citation>
    <scope>NUCLEOTIDE SEQUENCE [LARGE SCALE GENOMIC DNA]</scope>
    <source>
        <strain evidence="1 2">CBS 146.42</strain>
    </source>
</reference>
<name>A0A8H5LHF9_9AGAR</name>
<keyword evidence="2" id="KW-1185">Reference proteome</keyword>
<organism evidence="1 2">
    <name type="scientific">Leucocoprinus leucothites</name>
    <dbReference type="NCBI Taxonomy" id="201217"/>
    <lineage>
        <taxon>Eukaryota</taxon>
        <taxon>Fungi</taxon>
        <taxon>Dikarya</taxon>
        <taxon>Basidiomycota</taxon>
        <taxon>Agaricomycotina</taxon>
        <taxon>Agaricomycetes</taxon>
        <taxon>Agaricomycetidae</taxon>
        <taxon>Agaricales</taxon>
        <taxon>Agaricineae</taxon>
        <taxon>Agaricaceae</taxon>
        <taxon>Leucocoprinus</taxon>
    </lineage>
</organism>
<sequence>MENDTAFAQLFLTNAGKPPERLYLDFHRYPDIKGASNKTLAMQALNLPSPSSPVEKNLLTVAQVLSSNLSPSHQVLSISGVTGLGIDKCHSKTPFLICTSICQPPDCFEQ</sequence>
<comment type="caution">
    <text evidence="1">The sequence shown here is derived from an EMBL/GenBank/DDBJ whole genome shotgun (WGS) entry which is preliminary data.</text>
</comment>
<evidence type="ECO:0000313" key="2">
    <source>
        <dbReference type="Proteomes" id="UP000559027"/>
    </source>
</evidence>
<proteinExistence type="predicted"/>
<protein>
    <submittedName>
        <fullName evidence="1">Uncharacterized protein</fullName>
    </submittedName>
</protein>
<accession>A0A8H5LHF9</accession>
<dbReference type="EMBL" id="JAACJO010000006">
    <property type="protein sequence ID" value="KAF5357264.1"/>
    <property type="molecule type" value="Genomic_DNA"/>
</dbReference>
<gene>
    <name evidence="1" type="ORF">D9756_006498</name>
</gene>
<dbReference type="Proteomes" id="UP000559027">
    <property type="component" value="Unassembled WGS sequence"/>
</dbReference>
<dbReference type="AlphaFoldDB" id="A0A8H5LHF9"/>
<evidence type="ECO:0000313" key="1">
    <source>
        <dbReference type="EMBL" id="KAF5357264.1"/>
    </source>
</evidence>